<accession>A0A3S5A7W5</accession>
<dbReference type="Proteomes" id="UP000784294">
    <property type="component" value="Unassembled WGS sequence"/>
</dbReference>
<organism evidence="1 2">
    <name type="scientific">Protopolystoma xenopodis</name>
    <dbReference type="NCBI Taxonomy" id="117903"/>
    <lineage>
        <taxon>Eukaryota</taxon>
        <taxon>Metazoa</taxon>
        <taxon>Spiralia</taxon>
        <taxon>Lophotrochozoa</taxon>
        <taxon>Platyhelminthes</taxon>
        <taxon>Monogenea</taxon>
        <taxon>Polyopisthocotylea</taxon>
        <taxon>Polystomatidea</taxon>
        <taxon>Polystomatidae</taxon>
        <taxon>Protopolystoma</taxon>
    </lineage>
</organism>
<dbReference type="OrthoDB" id="5951731at2759"/>
<keyword evidence="2" id="KW-1185">Reference proteome</keyword>
<dbReference type="EMBL" id="CAAALY010031448">
    <property type="protein sequence ID" value="VEL17180.1"/>
    <property type="molecule type" value="Genomic_DNA"/>
</dbReference>
<comment type="caution">
    <text evidence="1">The sequence shown here is derived from an EMBL/GenBank/DDBJ whole genome shotgun (WGS) entry which is preliminary data.</text>
</comment>
<evidence type="ECO:0000313" key="1">
    <source>
        <dbReference type="EMBL" id="VEL17180.1"/>
    </source>
</evidence>
<sequence>MLLGWVQSQTRRIASTGRICAALVYDPVWPAADYRVYAEMTRLAGGLAGGAVVAEAVSGQASAAGWGSAAANTQDAGMVPDGTPCSNGVSLSAQHHLTLTGPQWR</sequence>
<reference evidence="1" key="1">
    <citation type="submission" date="2018-11" db="EMBL/GenBank/DDBJ databases">
        <authorList>
            <consortium name="Pathogen Informatics"/>
        </authorList>
    </citation>
    <scope>NUCLEOTIDE SEQUENCE</scope>
</reference>
<proteinExistence type="predicted"/>
<dbReference type="AlphaFoldDB" id="A0A3S5A7W5"/>
<protein>
    <submittedName>
        <fullName evidence="1">Uncharacterized protein</fullName>
    </submittedName>
</protein>
<name>A0A3S5A7W5_9PLAT</name>
<evidence type="ECO:0000313" key="2">
    <source>
        <dbReference type="Proteomes" id="UP000784294"/>
    </source>
</evidence>
<gene>
    <name evidence="1" type="ORF">PXEA_LOCUS10620</name>
</gene>